<evidence type="ECO:0000256" key="3">
    <source>
        <dbReference type="ARBA" id="ARBA00022679"/>
    </source>
</evidence>
<keyword evidence="7 8" id="KW-0119">Carbohydrate metabolism</keyword>
<dbReference type="InterPro" id="IPR018484">
    <property type="entry name" value="FGGY_N"/>
</dbReference>
<comment type="function">
    <text evidence="8">Catalyzes the phosphorylation of D-xylulose to D-xylulose 5-phosphate.</text>
</comment>
<comment type="similarity">
    <text evidence="1 8 9">Belongs to the FGGY kinase family.</text>
</comment>
<name>A0A1N6RPH9_9RHOB</name>
<keyword evidence="6 8" id="KW-0067">ATP-binding</keyword>
<evidence type="ECO:0000256" key="4">
    <source>
        <dbReference type="ARBA" id="ARBA00022741"/>
    </source>
</evidence>
<dbReference type="AlphaFoldDB" id="A0A1N6RPH9"/>
<accession>A0A1N6RPH9</accession>
<dbReference type="GO" id="GO:0005998">
    <property type="term" value="P:xylulose catabolic process"/>
    <property type="evidence" value="ECO:0007669"/>
    <property type="project" value="UniProtKB-UniRule"/>
</dbReference>
<keyword evidence="3 8" id="KW-0808">Transferase</keyword>
<evidence type="ECO:0000259" key="11">
    <source>
        <dbReference type="Pfam" id="PF00370"/>
    </source>
</evidence>
<evidence type="ECO:0000256" key="8">
    <source>
        <dbReference type="HAMAP-Rule" id="MF_02220"/>
    </source>
</evidence>
<dbReference type="PROSITE" id="PS00445">
    <property type="entry name" value="FGGY_KINASES_2"/>
    <property type="match status" value="1"/>
</dbReference>
<organism evidence="13 14">
    <name type="scientific">Paracoccus thiocyanatus</name>
    <dbReference type="NCBI Taxonomy" id="34006"/>
    <lineage>
        <taxon>Bacteria</taxon>
        <taxon>Pseudomonadati</taxon>
        <taxon>Pseudomonadota</taxon>
        <taxon>Alphaproteobacteria</taxon>
        <taxon>Rhodobacterales</taxon>
        <taxon>Paracoccaceae</taxon>
        <taxon>Paracoccus</taxon>
    </lineage>
</organism>
<dbReference type="Gene3D" id="3.30.420.40">
    <property type="match status" value="2"/>
</dbReference>
<dbReference type="HAMAP" id="MF_02220">
    <property type="entry name" value="XylB"/>
    <property type="match status" value="1"/>
</dbReference>
<evidence type="ECO:0000256" key="1">
    <source>
        <dbReference type="ARBA" id="ARBA00009156"/>
    </source>
</evidence>
<evidence type="ECO:0000256" key="9">
    <source>
        <dbReference type="RuleBase" id="RU003733"/>
    </source>
</evidence>
<evidence type="ECO:0000259" key="12">
    <source>
        <dbReference type="Pfam" id="PF02782"/>
    </source>
</evidence>
<dbReference type="InterPro" id="IPR018485">
    <property type="entry name" value="FGGY_C"/>
</dbReference>
<dbReference type="GO" id="GO:0042732">
    <property type="term" value="P:D-xylose metabolic process"/>
    <property type="evidence" value="ECO:0007669"/>
    <property type="project" value="UniProtKB-KW"/>
</dbReference>
<dbReference type="InterPro" id="IPR043129">
    <property type="entry name" value="ATPase_NBD"/>
</dbReference>
<dbReference type="OrthoDB" id="9805576at2"/>
<dbReference type="InterPro" id="IPR000577">
    <property type="entry name" value="Carb_kinase_FGGY"/>
</dbReference>
<dbReference type="PROSITE" id="PS00933">
    <property type="entry name" value="FGGY_KINASES_1"/>
    <property type="match status" value="1"/>
</dbReference>
<feature type="domain" description="Carbohydrate kinase FGGY C-terminal" evidence="12">
    <location>
        <begin position="252"/>
        <end position="434"/>
    </location>
</feature>
<dbReference type="PANTHER" id="PTHR43095">
    <property type="entry name" value="SUGAR KINASE"/>
    <property type="match status" value="1"/>
</dbReference>
<protein>
    <recommendedName>
        <fullName evidence="8 10">Xylulose kinase</fullName>
        <shortName evidence="8 10">Xylulokinase</shortName>
        <ecNumber evidence="8 10">2.7.1.17</ecNumber>
    </recommendedName>
</protein>
<evidence type="ECO:0000256" key="2">
    <source>
        <dbReference type="ARBA" id="ARBA00022629"/>
    </source>
</evidence>
<dbReference type="PANTHER" id="PTHR43095:SF6">
    <property type="entry name" value="XYLULOSE KINASE"/>
    <property type="match status" value="1"/>
</dbReference>
<keyword evidence="2 8" id="KW-0859">Xylose metabolism</keyword>
<evidence type="ECO:0000256" key="6">
    <source>
        <dbReference type="ARBA" id="ARBA00022840"/>
    </source>
</evidence>
<dbReference type="Proteomes" id="UP000323956">
    <property type="component" value="Unassembled WGS sequence"/>
</dbReference>
<keyword evidence="4 8" id="KW-0547">Nucleotide-binding</keyword>
<dbReference type="CDD" id="cd07808">
    <property type="entry name" value="ASKHA_NBD_FGGY_EcXK-like"/>
    <property type="match status" value="1"/>
</dbReference>
<feature type="domain" description="Carbohydrate kinase FGGY N-terminal" evidence="11">
    <location>
        <begin position="1"/>
        <end position="241"/>
    </location>
</feature>
<feature type="active site" description="Proton acceptor" evidence="8">
    <location>
        <position position="234"/>
    </location>
</feature>
<dbReference type="RefSeq" id="WP_149765086.1">
    <property type="nucleotide sequence ID" value="NZ_FTMK01000006.1"/>
</dbReference>
<dbReference type="Pfam" id="PF02782">
    <property type="entry name" value="FGGY_C"/>
    <property type="match status" value="1"/>
</dbReference>
<comment type="catalytic activity">
    <reaction evidence="8 10">
        <text>D-xylulose + ATP = D-xylulose 5-phosphate + ADP + H(+)</text>
        <dbReference type="Rhea" id="RHEA:10964"/>
        <dbReference type="ChEBI" id="CHEBI:15378"/>
        <dbReference type="ChEBI" id="CHEBI:17140"/>
        <dbReference type="ChEBI" id="CHEBI:30616"/>
        <dbReference type="ChEBI" id="CHEBI:57737"/>
        <dbReference type="ChEBI" id="CHEBI:456216"/>
        <dbReference type="EC" id="2.7.1.17"/>
    </reaction>
</comment>
<evidence type="ECO:0000256" key="10">
    <source>
        <dbReference type="RuleBase" id="RU364073"/>
    </source>
</evidence>
<dbReference type="GO" id="GO:0005524">
    <property type="term" value="F:ATP binding"/>
    <property type="evidence" value="ECO:0007669"/>
    <property type="project" value="UniProtKB-UniRule"/>
</dbReference>
<proteinExistence type="inferred from homology"/>
<evidence type="ECO:0000313" key="14">
    <source>
        <dbReference type="Proteomes" id="UP000323956"/>
    </source>
</evidence>
<feature type="binding site" evidence="8">
    <location>
        <begin position="79"/>
        <end position="80"/>
    </location>
    <ligand>
        <name>substrate</name>
    </ligand>
</feature>
<reference evidence="13 14" key="1">
    <citation type="submission" date="2017-01" db="EMBL/GenBank/DDBJ databases">
        <authorList>
            <person name="Varghese N."/>
            <person name="Submissions S."/>
        </authorList>
    </citation>
    <scope>NUCLEOTIDE SEQUENCE [LARGE SCALE GENOMIC DNA]</scope>
    <source>
        <strain evidence="13 14">ATCC 700171</strain>
    </source>
</reference>
<dbReference type="GO" id="GO:0004856">
    <property type="term" value="F:D-xylulokinase activity"/>
    <property type="evidence" value="ECO:0007669"/>
    <property type="project" value="UniProtKB-UniRule"/>
</dbReference>
<dbReference type="PIRSF" id="PIRSF000538">
    <property type="entry name" value="GlpK"/>
    <property type="match status" value="1"/>
</dbReference>
<sequence length="487" mass="50899">MYLGIDLGTSGIKAMLVDETFATVGVAHAALTVSRPHPGWSEQAPADWIAGAEAAIGALRRDYPQDMARLQAIGLSGHMHGATLLDASDQVLRPCILWNDGRSGPQCAELTVRADFHGIAGNLVMAGFTAPKLLWVAQNEPAIFARVAKVLLPKDYLRLWLTGEHVAEMSDAAGTLWLDVGRRDWSDALLAATGLTRAQMPRLVEGSEVSGHLRADLAERWGIPRVPVAGGGGDNAATACGMGVMTPGTGFLSLGTSGVLFAATASYAPNTGDAVHTFCHAVPDTWHQMGVILSATDSLTWLAEITGKTVPELAAMVGDDVTAPAPVTFLPYLSGERTPLNDPDATGAFLGLRRATGLADLAQAAMEGVAMAFTDCVHALRKAGTPIEAAYAVGGGARSRAWLRIMASATGLTLLEPEDGDFGAAFGAAKLAAACATGDISARIFAQPAVRSEVVPNPELAAAYAEKYEIYHAAYPHLRDLASARAK</sequence>
<dbReference type="NCBIfam" id="TIGR01312">
    <property type="entry name" value="XylB"/>
    <property type="match status" value="1"/>
</dbReference>
<feature type="site" description="Important for activity" evidence="8">
    <location>
        <position position="6"/>
    </location>
</feature>
<evidence type="ECO:0000256" key="5">
    <source>
        <dbReference type="ARBA" id="ARBA00022777"/>
    </source>
</evidence>
<keyword evidence="5 8" id="KW-0418">Kinase</keyword>
<dbReference type="Pfam" id="PF00370">
    <property type="entry name" value="FGGY_N"/>
    <property type="match status" value="1"/>
</dbReference>
<dbReference type="InterPro" id="IPR018483">
    <property type="entry name" value="Carb_kinase_FGGY_CS"/>
</dbReference>
<dbReference type="InterPro" id="IPR006000">
    <property type="entry name" value="Xylulokinase"/>
</dbReference>
<evidence type="ECO:0000256" key="7">
    <source>
        <dbReference type="ARBA" id="ARBA00023277"/>
    </source>
</evidence>
<evidence type="ECO:0000313" key="13">
    <source>
        <dbReference type="EMBL" id="SIQ30699.1"/>
    </source>
</evidence>
<gene>
    <name evidence="8 10" type="primary">xylB</name>
    <name evidence="13" type="ORF">SAMN05421641_10643</name>
</gene>
<dbReference type="EC" id="2.7.1.17" evidence="8 10"/>
<dbReference type="SUPFAM" id="SSF53067">
    <property type="entry name" value="Actin-like ATPase domain"/>
    <property type="match status" value="2"/>
</dbReference>
<dbReference type="EMBL" id="FTMK01000006">
    <property type="protein sequence ID" value="SIQ30699.1"/>
    <property type="molecule type" value="Genomic_DNA"/>
</dbReference>
<dbReference type="InterPro" id="IPR050406">
    <property type="entry name" value="FGGY_Carb_Kinase"/>
</dbReference>